<keyword evidence="2" id="KW-1185">Reference proteome</keyword>
<accession>A0ACC3MH22</accession>
<protein>
    <submittedName>
        <fullName evidence="1">Uncharacterized protein</fullName>
    </submittedName>
</protein>
<evidence type="ECO:0000313" key="1">
    <source>
        <dbReference type="EMBL" id="KAK3686774.1"/>
    </source>
</evidence>
<evidence type="ECO:0000313" key="2">
    <source>
        <dbReference type="Proteomes" id="UP001281147"/>
    </source>
</evidence>
<gene>
    <name evidence="1" type="ORF">LTR37_019489</name>
</gene>
<reference evidence="1" key="1">
    <citation type="submission" date="2023-07" db="EMBL/GenBank/DDBJ databases">
        <title>Black Yeasts Isolated from many extreme environments.</title>
        <authorList>
            <person name="Coleine C."/>
            <person name="Stajich J.E."/>
            <person name="Selbmann L."/>
        </authorList>
    </citation>
    <scope>NUCLEOTIDE SEQUENCE</scope>
    <source>
        <strain evidence="1">CCFEE 5714</strain>
    </source>
</reference>
<comment type="caution">
    <text evidence="1">The sequence shown here is derived from an EMBL/GenBank/DDBJ whole genome shotgun (WGS) entry which is preliminary data.</text>
</comment>
<name>A0ACC3MH22_9PEZI</name>
<proteinExistence type="predicted"/>
<organism evidence="1 2">
    <name type="scientific">Vermiconidia calcicola</name>
    <dbReference type="NCBI Taxonomy" id="1690605"/>
    <lineage>
        <taxon>Eukaryota</taxon>
        <taxon>Fungi</taxon>
        <taxon>Dikarya</taxon>
        <taxon>Ascomycota</taxon>
        <taxon>Pezizomycotina</taxon>
        <taxon>Dothideomycetes</taxon>
        <taxon>Dothideomycetidae</taxon>
        <taxon>Mycosphaerellales</taxon>
        <taxon>Extremaceae</taxon>
        <taxon>Vermiconidia</taxon>
    </lineage>
</organism>
<dbReference type="EMBL" id="JAUTXU010000303">
    <property type="protein sequence ID" value="KAK3686774.1"/>
    <property type="molecule type" value="Genomic_DNA"/>
</dbReference>
<sequence>MARRYRNELDGIHNRSYENSLDAEEKAGVDTIDRLEDHSPEPKKKMMKDLPGLSAEDQEWLFDIDEKEQSRIFHKVDKRLVPMLASLYLIAQLDRANIGNAKIEGLEASLGMEGNDYNIALMLFFVPYVLCEVPSNVLLSKFSRPSVYIGILVVCWGTIMTCMGTTQSFAGLCVTRFLLGIFEAGFFPGAIWLTSQWYPPNKTQGRMAMFYLSSAASGAFSGLLAAGLAQMDGVGGYEGWRWIFIIEGLASILLGIACFWALPDSPLTASWLKPDEAKFLELSHIALRGVKTNAKGSTEKKRFDWKVAKAVVTDWQLYLQTMVYWSNVVPNYGLKFTMPTIITNMGFESTTAQLLSAPPYICGAVAAVSSALVADKLRWRAPFILGFQCCLVVAFSVLFVFAPRIEDNIALCYVMVCLACIGLYPIVPGNATWTINNLAGPEKRAMGIAFMTMMGNSGGFAGSFIFLERESPRYPTGFGSSLGFACSGICACLLLEFLYFTHNKRYKGMTEEEAIEKHGEQKLADMGDKSPLFVYGY</sequence>
<dbReference type="Proteomes" id="UP001281147">
    <property type="component" value="Unassembled WGS sequence"/>
</dbReference>